<evidence type="ECO:0000313" key="3">
    <source>
        <dbReference type="Proteomes" id="UP000242188"/>
    </source>
</evidence>
<dbReference type="OrthoDB" id="6133707at2759"/>
<sequence length="193" mass="21796">MLLKDEKINMTSLPMMAKLQTGRAVIIDYMTDRQLTHTYLMIQEAAQNGEGYGMDEFDSEKDFRREIDGSDCFAIICKESGDMIAAFIIAVSKFYRGPSGVADPFVIVKRSERQQRLGEFALRTAIDFSRRLGYMAMYVDTFSNNIAIQRIIEKIGGFRRVGFLPIGGRLNNGEMVGSLIYYIDLNASLVNLT</sequence>
<comment type="caution">
    <text evidence="2">The sequence shown here is derived from an EMBL/GenBank/DDBJ whole genome shotgun (WGS) entry which is preliminary data.</text>
</comment>
<dbReference type="EMBL" id="NEDP02004985">
    <property type="protein sequence ID" value="OWF43895.1"/>
    <property type="molecule type" value="Genomic_DNA"/>
</dbReference>
<name>A0A210Q598_MIZYE</name>
<dbReference type="PROSITE" id="PS51186">
    <property type="entry name" value="GNAT"/>
    <property type="match status" value="1"/>
</dbReference>
<dbReference type="Proteomes" id="UP000242188">
    <property type="component" value="Unassembled WGS sequence"/>
</dbReference>
<accession>A0A210Q598</accession>
<dbReference type="SUPFAM" id="SSF55729">
    <property type="entry name" value="Acyl-CoA N-acyltransferases (Nat)"/>
    <property type="match status" value="1"/>
</dbReference>
<protein>
    <recommendedName>
        <fullName evidence="1">N-acetyltransferase domain-containing protein</fullName>
    </recommendedName>
</protein>
<dbReference type="InterPro" id="IPR000182">
    <property type="entry name" value="GNAT_dom"/>
</dbReference>
<evidence type="ECO:0000313" key="2">
    <source>
        <dbReference type="EMBL" id="OWF43895.1"/>
    </source>
</evidence>
<dbReference type="Gene3D" id="3.40.630.30">
    <property type="match status" value="1"/>
</dbReference>
<proteinExistence type="predicted"/>
<dbReference type="Pfam" id="PF00583">
    <property type="entry name" value="Acetyltransf_1"/>
    <property type="match status" value="1"/>
</dbReference>
<dbReference type="AlphaFoldDB" id="A0A210Q598"/>
<gene>
    <name evidence="2" type="ORF">KP79_PYT23766</name>
</gene>
<dbReference type="InterPro" id="IPR016181">
    <property type="entry name" value="Acyl_CoA_acyltransferase"/>
</dbReference>
<dbReference type="GO" id="GO:0016747">
    <property type="term" value="F:acyltransferase activity, transferring groups other than amino-acyl groups"/>
    <property type="evidence" value="ECO:0007669"/>
    <property type="project" value="InterPro"/>
</dbReference>
<feature type="domain" description="N-acetyltransferase" evidence="1">
    <location>
        <begin position="25"/>
        <end position="186"/>
    </location>
</feature>
<keyword evidence="3" id="KW-1185">Reference proteome</keyword>
<organism evidence="2 3">
    <name type="scientific">Mizuhopecten yessoensis</name>
    <name type="common">Japanese scallop</name>
    <name type="synonym">Patinopecten yessoensis</name>
    <dbReference type="NCBI Taxonomy" id="6573"/>
    <lineage>
        <taxon>Eukaryota</taxon>
        <taxon>Metazoa</taxon>
        <taxon>Spiralia</taxon>
        <taxon>Lophotrochozoa</taxon>
        <taxon>Mollusca</taxon>
        <taxon>Bivalvia</taxon>
        <taxon>Autobranchia</taxon>
        <taxon>Pteriomorphia</taxon>
        <taxon>Pectinida</taxon>
        <taxon>Pectinoidea</taxon>
        <taxon>Pectinidae</taxon>
        <taxon>Mizuhopecten</taxon>
    </lineage>
</organism>
<reference evidence="2 3" key="1">
    <citation type="journal article" date="2017" name="Nat. Ecol. Evol.">
        <title>Scallop genome provides insights into evolution of bilaterian karyotype and development.</title>
        <authorList>
            <person name="Wang S."/>
            <person name="Zhang J."/>
            <person name="Jiao W."/>
            <person name="Li J."/>
            <person name="Xun X."/>
            <person name="Sun Y."/>
            <person name="Guo X."/>
            <person name="Huan P."/>
            <person name="Dong B."/>
            <person name="Zhang L."/>
            <person name="Hu X."/>
            <person name="Sun X."/>
            <person name="Wang J."/>
            <person name="Zhao C."/>
            <person name="Wang Y."/>
            <person name="Wang D."/>
            <person name="Huang X."/>
            <person name="Wang R."/>
            <person name="Lv J."/>
            <person name="Li Y."/>
            <person name="Zhang Z."/>
            <person name="Liu B."/>
            <person name="Lu W."/>
            <person name="Hui Y."/>
            <person name="Liang J."/>
            <person name="Zhou Z."/>
            <person name="Hou R."/>
            <person name="Li X."/>
            <person name="Liu Y."/>
            <person name="Li H."/>
            <person name="Ning X."/>
            <person name="Lin Y."/>
            <person name="Zhao L."/>
            <person name="Xing Q."/>
            <person name="Dou J."/>
            <person name="Li Y."/>
            <person name="Mao J."/>
            <person name="Guo H."/>
            <person name="Dou H."/>
            <person name="Li T."/>
            <person name="Mu C."/>
            <person name="Jiang W."/>
            <person name="Fu Q."/>
            <person name="Fu X."/>
            <person name="Miao Y."/>
            <person name="Liu J."/>
            <person name="Yu Q."/>
            <person name="Li R."/>
            <person name="Liao H."/>
            <person name="Li X."/>
            <person name="Kong Y."/>
            <person name="Jiang Z."/>
            <person name="Chourrout D."/>
            <person name="Li R."/>
            <person name="Bao Z."/>
        </authorList>
    </citation>
    <scope>NUCLEOTIDE SEQUENCE [LARGE SCALE GENOMIC DNA]</scope>
    <source>
        <strain evidence="2 3">PY_sf001</strain>
    </source>
</reference>
<evidence type="ECO:0000259" key="1">
    <source>
        <dbReference type="PROSITE" id="PS51186"/>
    </source>
</evidence>